<dbReference type="InterPro" id="IPR048913">
    <property type="entry name" value="BetaGal_gal-bd"/>
</dbReference>
<dbReference type="FunFam" id="2.60.120.260:FF:000142">
    <property type="entry name" value="Beta-galactosidase"/>
    <property type="match status" value="1"/>
</dbReference>
<evidence type="ECO:0000256" key="4">
    <source>
        <dbReference type="ARBA" id="ARBA00022729"/>
    </source>
</evidence>
<dbReference type="InterPro" id="IPR000922">
    <property type="entry name" value="Lectin_gal-bd_dom"/>
</dbReference>
<comment type="caution">
    <text evidence="10">The sequence shown here is derived from an EMBL/GenBank/DDBJ whole genome shotgun (WGS) entry which is preliminary data.</text>
</comment>
<dbReference type="AlphaFoldDB" id="A0A835NBX2"/>
<feature type="domain" description="SUEL-type lectin" evidence="9">
    <location>
        <begin position="668"/>
        <end position="754"/>
    </location>
</feature>
<dbReference type="Gene3D" id="2.60.120.740">
    <property type="match status" value="1"/>
</dbReference>
<proteinExistence type="inferred from homology"/>
<keyword evidence="11" id="KW-1185">Reference proteome</keyword>
<dbReference type="InterPro" id="IPR001944">
    <property type="entry name" value="Glycoside_Hdrlase_35"/>
</dbReference>
<dbReference type="FunFam" id="2.60.120.740:FF:000002">
    <property type="entry name" value="Beta-galactosidase"/>
    <property type="match status" value="1"/>
</dbReference>
<dbReference type="GO" id="GO:0005975">
    <property type="term" value="P:carbohydrate metabolic process"/>
    <property type="evidence" value="ECO:0007669"/>
    <property type="project" value="InterPro"/>
</dbReference>
<dbReference type="Pfam" id="PF01301">
    <property type="entry name" value="Glyco_hydro_35"/>
    <property type="match status" value="1"/>
</dbReference>
<evidence type="ECO:0000313" key="10">
    <source>
        <dbReference type="EMBL" id="KAF9690146.1"/>
    </source>
</evidence>
<dbReference type="GO" id="GO:0009505">
    <property type="term" value="C:plant-type cell wall"/>
    <property type="evidence" value="ECO:0007669"/>
    <property type="project" value="UniProtKB-ARBA"/>
</dbReference>
<dbReference type="PRINTS" id="PR00742">
    <property type="entry name" value="GLHYDRLASE35"/>
</dbReference>
<keyword evidence="6" id="KW-0326">Glycosidase</keyword>
<dbReference type="SUPFAM" id="SSF49785">
    <property type="entry name" value="Galactose-binding domain-like"/>
    <property type="match status" value="2"/>
</dbReference>
<keyword evidence="5" id="KW-0378">Hydrolase</keyword>
<dbReference type="Gene3D" id="2.60.120.260">
    <property type="entry name" value="Galactose-binding domain-like"/>
    <property type="match status" value="1"/>
</dbReference>
<dbReference type="SUPFAM" id="SSF51445">
    <property type="entry name" value="(Trans)glycosidases"/>
    <property type="match status" value="1"/>
</dbReference>
<dbReference type="EC" id="3.2.1.23" evidence="3"/>
<dbReference type="InterPro" id="IPR017853">
    <property type="entry name" value="GH"/>
</dbReference>
<dbReference type="OrthoDB" id="1657402at2759"/>
<sequence>MAMKKIPMFTNNASVVFLAILASLVCSVTASVSYDSKAITINGQRRILISGSIHYPRSSPEMWPDLIQKAKEGGLDVIQTYVFWNGHEPSPGKYYFEGNYDLVKFVKLVKEAGLYVNLRIGPYIENEYGPVEYELGSPGQAYTNWAAEMAVGLRTGVPWIMCKQDDAPDPIINTCNGFYCDYFSPNKVYKPKMWTEAWTGWFTQFGGPVPHRPAEDMAFSVARFIQKGGSFINYYMYHGGTNFGRTAGGPFIATSYDYDAPLDEYGLLRQPKWGHLKDLHRAIKLCEPALISGDATVIPLGNYQEAHVFNYKAGGCAAFLANYHQRSFAKVGAQSATIKMSPVPMHGGFSWQTYNEEPSSSGDNTFTTVGLLEQINTTRDVSDYLWYMTDVHIDPSEGFLKNDIYPVLTVLSAGHALHVFINGQLSGTAYGSLDFPKLTFSQGVKLRAGVNKISLLSIAVGLPNVGPHFETWNAGILGPVTLNGLNDGRRDLSWQKWSYKIGLHGEALGLHSISGSSSVEWAEGSLVAQKQSLSWYKTTFNAPAGNSPLALDMGSMGKGQIWINGQHVGRHWPAYKASGTCGECTYIGTYNEKKCSTNCGEASQRWYHVPQSWLKPAGNLLVVFEEWGGDPNGISLVRREVDSVCADIYEWQPTLMNYQMQASGKVNKPLRPKAHLSCGPGQKIRSIKFASFGTPEGVCGSYHQGSCHAFHSYDAFNNLCVGQNSCSVTVAPEMFGGDPCPSVMKKLAVEAICS</sequence>
<evidence type="ECO:0000256" key="6">
    <source>
        <dbReference type="ARBA" id="ARBA00023295"/>
    </source>
</evidence>
<evidence type="ECO:0000259" key="9">
    <source>
        <dbReference type="PROSITE" id="PS50228"/>
    </source>
</evidence>
<evidence type="ECO:0000313" key="11">
    <source>
        <dbReference type="Proteomes" id="UP000657918"/>
    </source>
</evidence>
<evidence type="ECO:0000256" key="5">
    <source>
        <dbReference type="ARBA" id="ARBA00022801"/>
    </source>
</evidence>
<dbReference type="FunFam" id="2.60.120.260:FF:000061">
    <property type="entry name" value="Beta-galactosidase"/>
    <property type="match status" value="1"/>
</dbReference>
<dbReference type="Gene3D" id="3.20.20.80">
    <property type="entry name" value="Glycosidases"/>
    <property type="match status" value="2"/>
</dbReference>
<evidence type="ECO:0000256" key="3">
    <source>
        <dbReference type="ARBA" id="ARBA00012756"/>
    </source>
</evidence>
<dbReference type="GO" id="GO:0004565">
    <property type="term" value="F:beta-galactosidase activity"/>
    <property type="evidence" value="ECO:0007669"/>
    <property type="project" value="UniProtKB-EC"/>
</dbReference>
<dbReference type="EMBL" id="JADGMS010000001">
    <property type="protein sequence ID" value="KAF9690146.1"/>
    <property type="molecule type" value="Genomic_DNA"/>
</dbReference>
<organism evidence="10 11">
    <name type="scientific">Salix dunnii</name>
    <dbReference type="NCBI Taxonomy" id="1413687"/>
    <lineage>
        <taxon>Eukaryota</taxon>
        <taxon>Viridiplantae</taxon>
        <taxon>Streptophyta</taxon>
        <taxon>Embryophyta</taxon>
        <taxon>Tracheophyta</taxon>
        <taxon>Spermatophyta</taxon>
        <taxon>Magnoliopsida</taxon>
        <taxon>eudicotyledons</taxon>
        <taxon>Gunneridae</taxon>
        <taxon>Pentapetalae</taxon>
        <taxon>rosids</taxon>
        <taxon>fabids</taxon>
        <taxon>Malpighiales</taxon>
        <taxon>Salicaceae</taxon>
        <taxon>Saliceae</taxon>
        <taxon>Salix</taxon>
    </lineage>
</organism>
<accession>A0A835NBX2</accession>
<evidence type="ECO:0000256" key="1">
    <source>
        <dbReference type="ARBA" id="ARBA00001412"/>
    </source>
</evidence>
<gene>
    <name evidence="10" type="ORF">SADUNF_Sadunf01G0165500</name>
</gene>
<dbReference type="InterPro" id="IPR031330">
    <property type="entry name" value="Gly_Hdrlase_35_cat"/>
</dbReference>
<dbReference type="Pfam" id="PF21467">
    <property type="entry name" value="BetaGal_gal-bd"/>
    <property type="match status" value="2"/>
</dbReference>
<reference evidence="10 11" key="1">
    <citation type="submission" date="2020-10" db="EMBL/GenBank/DDBJ databases">
        <title>Plant Genome Project.</title>
        <authorList>
            <person name="Zhang R.-G."/>
        </authorList>
    </citation>
    <scope>NUCLEOTIDE SEQUENCE [LARGE SCALE GENOMIC DNA]</scope>
    <source>
        <strain evidence="10">FAFU-HL-1</strain>
        <tissue evidence="10">Leaf</tissue>
    </source>
</reference>
<comment type="similarity">
    <text evidence="2 7">Belongs to the glycosyl hydrolase 35 family.</text>
</comment>
<dbReference type="InterPro" id="IPR043159">
    <property type="entry name" value="Lectin_gal-bd_sf"/>
</dbReference>
<evidence type="ECO:0000256" key="7">
    <source>
        <dbReference type="RuleBase" id="RU003679"/>
    </source>
</evidence>
<dbReference type="Pfam" id="PF02140">
    <property type="entry name" value="SUEL_Lectin"/>
    <property type="match status" value="1"/>
</dbReference>
<protein>
    <recommendedName>
        <fullName evidence="3">beta-galactosidase</fullName>
        <ecNumber evidence="3">3.2.1.23</ecNumber>
    </recommendedName>
</protein>
<feature type="chain" id="PRO_5032448235" description="beta-galactosidase" evidence="8">
    <location>
        <begin position="31"/>
        <end position="754"/>
    </location>
</feature>
<dbReference type="PANTHER" id="PTHR23421">
    <property type="entry name" value="BETA-GALACTOSIDASE RELATED"/>
    <property type="match status" value="1"/>
</dbReference>
<dbReference type="PROSITE" id="PS50228">
    <property type="entry name" value="SUEL_LECTIN"/>
    <property type="match status" value="1"/>
</dbReference>
<evidence type="ECO:0000256" key="8">
    <source>
        <dbReference type="SAM" id="SignalP"/>
    </source>
</evidence>
<comment type="catalytic activity">
    <reaction evidence="1">
        <text>Hydrolysis of terminal non-reducing beta-D-galactose residues in beta-D-galactosides.</text>
        <dbReference type="EC" id="3.2.1.23"/>
    </reaction>
</comment>
<keyword evidence="4 8" id="KW-0732">Signal</keyword>
<feature type="signal peptide" evidence="8">
    <location>
        <begin position="1"/>
        <end position="30"/>
    </location>
</feature>
<dbReference type="InterPro" id="IPR008979">
    <property type="entry name" value="Galactose-bd-like_sf"/>
</dbReference>
<dbReference type="GO" id="GO:0030246">
    <property type="term" value="F:carbohydrate binding"/>
    <property type="evidence" value="ECO:0007669"/>
    <property type="project" value="InterPro"/>
</dbReference>
<dbReference type="FunFam" id="2.60.120.260:FF:000076">
    <property type="entry name" value="Beta-galactosidase"/>
    <property type="match status" value="1"/>
</dbReference>
<dbReference type="Proteomes" id="UP000657918">
    <property type="component" value="Unassembled WGS sequence"/>
</dbReference>
<evidence type="ECO:0000256" key="2">
    <source>
        <dbReference type="ARBA" id="ARBA00009809"/>
    </source>
</evidence>
<dbReference type="CDD" id="cd22842">
    <property type="entry name" value="Gal_Rha_Lectin_BGal"/>
    <property type="match status" value="1"/>
</dbReference>
<name>A0A835NBX2_9ROSI</name>